<dbReference type="AlphaFoldDB" id="A0A080ZZ95"/>
<organism evidence="2 3">
    <name type="scientific">Phytophthora nicotianae P1976</name>
    <dbReference type="NCBI Taxonomy" id="1317066"/>
    <lineage>
        <taxon>Eukaryota</taxon>
        <taxon>Sar</taxon>
        <taxon>Stramenopiles</taxon>
        <taxon>Oomycota</taxon>
        <taxon>Peronosporomycetes</taxon>
        <taxon>Peronosporales</taxon>
        <taxon>Peronosporaceae</taxon>
        <taxon>Phytophthora</taxon>
    </lineage>
</organism>
<feature type="region of interest" description="Disordered" evidence="1">
    <location>
        <begin position="142"/>
        <end position="168"/>
    </location>
</feature>
<reference evidence="2 3" key="1">
    <citation type="submission" date="2013-11" db="EMBL/GenBank/DDBJ databases">
        <title>The Genome Sequence of Phytophthora parasitica P1976.</title>
        <authorList>
            <consortium name="The Broad Institute Genomics Platform"/>
            <person name="Russ C."/>
            <person name="Tyler B."/>
            <person name="Panabieres F."/>
            <person name="Shan W."/>
            <person name="Tripathy S."/>
            <person name="Grunwald N."/>
            <person name="Machado M."/>
            <person name="Johnson C.S."/>
            <person name="Walker B."/>
            <person name="Young S."/>
            <person name="Zeng Q."/>
            <person name="Gargeya S."/>
            <person name="Fitzgerald M."/>
            <person name="Haas B."/>
            <person name="Abouelleil A."/>
            <person name="Allen A.W."/>
            <person name="Alvarado L."/>
            <person name="Arachchi H.M."/>
            <person name="Berlin A.M."/>
            <person name="Chapman S.B."/>
            <person name="Gainer-Dewar J."/>
            <person name="Goldberg J."/>
            <person name="Griggs A."/>
            <person name="Gujja S."/>
            <person name="Hansen M."/>
            <person name="Howarth C."/>
            <person name="Imamovic A."/>
            <person name="Ireland A."/>
            <person name="Larimer J."/>
            <person name="McCowan C."/>
            <person name="Murphy C."/>
            <person name="Pearson M."/>
            <person name="Poon T.W."/>
            <person name="Priest M."/>
            <person name="Roberts A."/>
            <person name="Saif S."/>
            <person name="Shea T."/>
            <person name="Sisk P."/>
            <person name="Sykes S."/>
            <person name="Wortman J."/>
            <person name="Nusbaum C."/>
            <person name="Birren B."/>
        </authorList>
    </citation>
    <scope>NUCLEOTIDE SEQUENCE [LARGE SCALE GENOMIC DNA]</scope>
    <source>
        <strain evidence="2 3">P1976</strain>
    </source>
</reference>
<dbReference type="EMBL" id="ANJA01002126">
    <property type="protein sequence ID" value="ETO71956.1"/>
    <property type="molecule type" value="Genomic_DNA"/>
</dbReference>
<evidence type="ECO:0000313" key="3">
    <source>
        <dbReference type="Proteomes" id="UP000028582"/>
    </source>
</evidence>
<evidence type="ECO:0000313" key="2">
    <source>
        <dbReference type="EMBL" id="ETO71956.1"/>
    </source>
</evidence>
<protein>
    <submittedName>
        <fullName evidence="2">Uncharacterized protein</fullName>
    </submittedName>
</protein>
<gene>
    <name evidence="2" type="ORF">F444_11818</name>
</gene>
<sequence>MVVDVDPFADFESSSGSVHYQVSSPADSCPIFNYVRQSSTVLRKVRLGQRLDTALNCKSLPRFPLKQYPDPECSVRRKNVELVGTAPAAPICFRRDRHLDPLPVNRVRPLQVADSLSTSKSTPHKRYLLPSTDILKNYDELDPLQNSSSEDNNTGSEETARASNSPPDQHNAALIIARFFRSVCRLDSAVDRARDVLRRRWREQHPDKYRTPLFELTNNEQLRVLQLYNPHLYGSQHPASPLATTSTSMRLARVPQMEQHKRTRQLEILARMNRETQLLNETSRQKTQAPISTTTILHKAYQRQPLAFQERPKTVLGRERLQQAHDLVMYSRTPPSFRYKTTPQSRLQVTHTLKSVSTLRPL</sequence>
<dbReference type="OrthoDB" id="10487478at2759"/>
<comment type="caution">
    <text evidence="2">The sequence shown here is derived from an EMBL/GenBank/DDBJ whole genome shotgun (WGS) entry which is preliminary data.</text>
</comment>
<proteinExistence type="predicted"/>
<evidence type="ECO:0000256" key="1">
    <source>
        <dbReference type="SAM" id="MobiDB-lite"/>
    </source>
</evidence>
<accession>A0A080ZZ95</accession>
<name>A0A080ZZ95_PHYNI</name>
<feature type="compositionally biased region" description="Polar residues" evidence="1">
    <location>
        <begin position="144"/>
        <end position="168"/>
    </location>
</feature>
<dbReference type="Proteomes" id="UP000028582">
    <property type="component" value="Unassembled WGS sequence"/>
</dbReference>